<dbReference type="EC" id="2.7.6.3" evidence="3"/>
<dbReference type="GO" id="GO:0003848">
    <property type="term" value="F:2-amino-4-hydroxy-6-hydroxymethyldihydropteridine diphosphokinase activity"/>
    <property type="evidence" value="ECO:0007669"/>
    <property type="project" value="UniProtKB-EC"/>
</dbReference>
<name>A0A4R1GAP1_9BACT</name>
<dbReference type="PANTHER" id="PTHR43071:SF1">
    <property type="entry name" value="2-AMINO-4-HYDROXY-6-HYDROXYMETHYLDIHYDROPTERIDINE PYROPHOSPHOKINASE"/>
    <property type="match status" value="1"/>
</dbReference>
<evidence type="ECO:0000313" key="14">
    <source>
        <dbReference type="EMBL" id="TCK05267.1"/>
    </source>
</evidence>
<keyword evidence="5" id="KW-0808">Transferase</keyword>
<evidence type="ECO:0000256" key="5">
    <source>
        <dbReference type="ARBA" id="ARBA00022679"/>
    </source>
</evidence>
<dbReference type="InterPro" id="IPR000550">
    <property type="entry name" value="Hppk"/>
</dbReference>
<dbReference type="RefSeq" id="WP_132525839.1">
    <property type="nucleotide sequence ID" value="NZ_SMFV01000002.1"/>
</dbReference>
<comment type="function">
    <text evidence="10">Catalyzes the transfer of pyrophosphate from adenosine triphosphate (ATP) to 6-hydroxymethyl-7,8-dihydropterin, an enzymatic step in folate biosynthesis pathway.</text>
</comment>
<dbReference type="GO" id="GO:0016301">
    <property type="term" value="F:kinase activity"/>
    <property type="evidence" value="ECO:0007669"/>
    <property type="project" value="UniProtKB-KW"/>
</dbReference>
<dbReference type="Proteomes" id="UP000295777">
    <property type="component" value="Unassembled WGS sequence"/>
</dbReference>
<accession>A0A4R1GAP1</accession>
<dbReference type="EMBL" id="SMFV01000002">
    <property type="protein sequence ID" value="TCK05267.1"/>
    <property type="molecule type" value="Genomic_DNA"/>
</dbReference>
<keyword evidence="7 14" id="KW-0418">Kinase</keyword>
<dbReference type="Gene3D" id="3.30.70.560">
    <property type="entry name" value="7,8-Dihydro-6-hydroxymethylpterin-pyrophosphokinase HPPK"/>
    <property type="match status" value="1"/>
</dbReference>
<comment type="similarity">
    <text evidence="2">Belongs to the HPPK family.</text>
</comment>
<dbReference type="SUPFAM" id="SSF55083">
    <property type="entry name" value="6-hydroxymethyl-7,8-dihydropterin pyrophosphokinase, HPPK"/>
    <property type="match status" value="1"/>
</dbReference>
<evidence type="ECO:0000256" key="12">
    <source>
        <dbReference type="ARBA" id="ARBA00033413"/>
    </source>
</evidence>
<evidence type="ECO:0000256" key="4">
    <source>
        <dbReference type="ARBA" id="ARBA00016218"/>
    </source>
</evidence>
<keyword evidence="9" id="KW-0289">Folate biosynthesis</keyword>
<sequence length="134" mass="15824">MRVVLILGTNLGNRLDNLKRAEELIRKFVGRILRRSPVFETPPFGVEKQPPFLNYGLLVETHHPPFELLRLVKWIEKRVGRYRTFRWGPRVIDVDIVKYGDVKISVEELQIPHPGLKDREFFRKICSYLDISVK</sequence>
<evidence type="ECO:0000256" key="8">
    <source>
        <dbReference type="ARBA" id="ARBA00022840"/>
    </source>
</evidence>
<dbReference type="OrthoDB" id="9808041at2"/>
<evidence type="ECO:0000256" key="11">
    <source>
        <dbReference type="ARBA" id="ARBA00029766"/>
    </source>
</evidence>
<dbReference type="PROSITE" id="PS00794">
    <property type="entry name" value="HPPK"/>
    <property type="match status" value="1"/>
</dbReference>
<dbReference type="CDD" id="cd00483">
    <property type="entry name" value="HPPK"/>
    <property type="match status" value="1"/>
</dbReference>
<evidence type="ECO:0000256" key="7">
    <source>
        <dbReference type="ARBA" id="ARBA00022777"/>
    </source>
</evidence>
<dbReference type="GO" id="GO:0005524">
    <property type="term" value="F:ATP binding"/>
    <property type="evidence" value="ECO:0007669"/>
    <property type="project" value="UniProtKB-KW"/>
</dbReference>
<dbReference type="AlphaFoldDB" id="A0A4R1GAP1"/>
<protein>
    <recommendedName>
        <fullName evidence="4">2-amino-4-hydroxy-6-hydroxymethyldihydropteridine pyrophosphokinase</fullName>
        <ecNumber evidence="3">2.7.6.3</ecNumber>
    </recommendedName>
    <alternativeName>
        <fullName evidence="11">6-hydroxymethyl-7,8-dihydropterin pyrophosphokinase</fullName>
    </alternativeName>
    <alternativeName>
        <fullName evidence="12">7,8-dihydro-6-hydroxymethylpterin-pyrophosphokinase</fullName>
    </alternativeName>
</protein>
<keyword evidence="6" id="KW-0547">Nucleotide-binding</keyword>
<comment type="caution">
    <text evidence="14">The sequence shown here is derived from an EMBL/GenBank/DDBJ whole genome shotgun (WGS) entry which is preliminary data.</text>
</comment>
<reference evidence="14 15" key="1">
    <citation type="submission" date="2019-03" db="EMBL/GenBank/DDBJ databases">
        <title>Genomic Encyclopedia of Archaeal and Bacterial Type Strains, Phase II (KMG-II): from individual species to whole genera.</title>
        <authorList>
            <person name="Goeker M."/>
        </authorList>
    </citation>
    <scope>NUCLEOTIDE SEQUENCE [LARGE SCALE GENOMIC DNA]</scope>
    <source>
        <strain evidence="14 15">DSM 24425</strain>
    </source>
</reference>
<dbReference type="Pfam" id="PF01288">
    <property type="entry name" value="HPPK"/>
    <property type="match status" value="1"/>
</dbReference>
<evidence type="ECO:0000256" key="10">
    <source>
        <dbReference type="ARBA" id="ARBA00029409"/>
    </source>
</evidence>
<dbReference type="GO" id="GO:0046654">
    <property type="term" value="P:tetrahydrofolate biosynthetic process"/>
    <property type="evidence" value="ECO:0007669"/>
    <property type="project" value="UniProtKB-UniPathway"/>
</dbReference>
<evidence type="ECO:0000256" key="1">
    <source>
        <dbReference type="ARBA" id="ARBA00005051"/>
    </source>
</evidence>
<evidence type="ECO:0000313" key="15">
    <source>
        <dbReference type="Proteomes" id="UP000295777"/>
    </source>
</evidence>
<evidence type="ECO:0000256" key="2">
    <source>
        <dbReference type="ARBA" id="ARBA00005810"/>
    </source>
</evidence>
<dbReference type="InterPro" id="IPR035907">
    <property type="entry name" value="Hppk_sf"/>
</dbReference>
<comment type="pathway">
    <text evidence="1">Cofactor biosynthesis; tetrahydrofolate biosynthesis; 2-amino-4-hydroxy-6-hydroxymethyl-7,8-dihydropteridine diphosphate from 7,8-dihydroneopterin triphosphate: step 4/4.</text>
</comment>
<dbReference type="PANTHER" id="PTHR43071">
    <property type="entry name" value="2-AMINO-4-HYDROXY-6-HYDROXYMETHYLDIHYDROPTERIDINE PYROPHOSPHOKINASE"/>
    <property type="match status" value="1"/>
</dbReference>
<gene>
    <name evidence="14" type="ORF">CLV27_0693</name>
</gene>
<evidence type="ECO:0000256" key="9">
    <source>
        <dbReference type="ARBA" id="ARBA00022909"/>
    </source>
</evidence>
<proteinExistence type="inferred from homology"/>
<dbReference type="GO" id="GO:0046656">
    <property type="term" value="P:folic acid biosynthetic process"/>
    <property type="evidence" value="ECO:0007669"/>
    <property type="project" value="UniProtKB-KW"/>
</dbReference>
<evidence type="ECO:0000259" key="13">
    <source>
        <dbReference type="PROSITE" id="PS00794"/>
    </source>
</evidence>
<dbReference type="UniPathway" id="UPA00077">
    <property type="reaction ID" value="UER00155"/>
</dbReference>
<keyword evidence="8" id="KW-0067">ATP-binding</keyword>
<organism evidence="14 15">
    <name type="scientific">Phorcysia thermohydrogeniphila</name>
    <dbReference type="NCBI Taxonomy" id="936138"/>
    <lineage>
        <taxon>Bacteria</taxon>
        <taxon>Pseudomonadati</taxon>
        <taxon>Aquificota</taxon>
        <taxon>Aquificia</taxon>
        <taxon>Desulfurobacteriales</taxon>
        <taxon>Desulfurobacteriaceae</taxon>
        <taxon>Phorcysia</taxon>
    </lineage>
</organism>
<feature type="domain" description="7,8-dihydro-6-hydroxymethylpterin-pyrophosphokinase" evidence="13">
    <location>
        <begin position="86"/>
        <end position="97"/>
    </location>
</feature>
<keyword evidence="15" id="KW-1185">Reference proteome</keyword>
<evidence type="ECO:0000256" key="6">
    <source>
        <dbReference type="ARBA" id="ARBA00022741"/>
    </source>
</evidence>
<evidence type="ECO:0000256" key="3">
    <source>
        <dbReference type="ARBA" id="ARBA00013253"/>
    </source>
</evidence>
<dbReference type="NCBIfam" id="TIGR01498">
    <property type="entry name" value="folK"/>
    <property type="match status" value="1"/>
</dbReference>